<dbReference type="InterPro" id="IPR036719">
    <property type="entry name" value="Neuro-gated_channel_TM_sf"/>
</dbReference>
<evidence type="ECO:0000313" key="8">
    <source>
        <dbReference type="Proteomes" id="UP001152798"/>
    </source>
</evidence>
<dbReference type="GO" id="GO:0005230">
    <property type="term" value="F:extracellular ligand-gated monoatomic ion channel activity"/>
    <property type="evidence" value="ECO:0007669"/>
    <property type="project" value="InterPro"/>
</dbReference>
<proteinExistence type="predicted"/>
<reference evidence="7" key="1">
    <citation type="submission" date="2022-01" db="EMBL/GenBank/DDBJ databases">
        <authorList>
            <person name="King R."/>
        </authorList>
    </citation>
    <scope>NUCLEOTIDE SEQUENCE</scope>
</reference>
<evidence type="ECO:0000256" key="4">
    <source>
        <dbReference type="ARBA" id="ARBA00023136"/>
    </source>
</evidence>
<evidence type="ECO:0000256" key="3">
    <source>
        <dbReference type="ARBA" id="ARBA00022989"/>
    </source>
</evidence>
<dbReference type="InterPro" id="IPR036734">
    <property type="entry name" value="Neur_chan_lig-bd_sf"/>
</dbReference>
<dbReference type="PRINTS" id="PR00252">
    <property type="entry name" value="NRIONCHANNEL"/>
</dbReference>
<sequence length="312" mass="36033">MDIDLKHVHLDDAKFLLTVNAWLKMKWRDDKLQWNASDYGGLKHLHLADHEIWQPDIALYNSALGNNVDYFGNIHCIAQSDGEVLWVPPTQFVVFCDMDLFKWPFDRHICSLKLGSWTYTGHQIDLQLGDFGELEESLKSMEVTEWKVVAASRKRSTTYYSIFTFVAPFVDIEFTLTIERRSPSYRAVVIVPAIGEYHLAYSLLPVAATIRKGAFHAQWHHCHLCVSISHLLHDTPASYRALYTAGWLSSYEEEIGTTGEELRAYDSCNEDRMIFNRRTPQEGWSLIAMAIDRILFIIYFVIYLSFILNAVL</sequence>
<comment type="subcellular location">
    <subcellularLocation>
        <location evidence="1">Membrane</location>
    </subcellularLocation>
</comment>
<keyword evidence="8" id="KW-1185">Reference proteome</keyword>
<dbReference type="AlphaFoldDB" id="A0A9P0MY74"/>
<feature type="domain" description="Neurotransmitter-gated ion-channel ligand-binding" evidence="6">
    <location>
        <begin position="9"/>
        <end position="181"/>
    </location>
</feature>
<keyword evidence="3 5" id="KW-1133">Transmembrane helix</keyword>
<evidence type="ECO:0000313" key="7">
    <source>
        <dbReference type="EMBL" id="CAH1406797.1"/>
    </source>
</evidence>
<dbReference type="Gene3D" id="2.70.170.10">
    <property type="entry name" value="Neurotransmitter-gated ion-channel ligand-binding domain"/>
    <property type="match status" value="1"/>
</dbReference>
<accession>A0A9P0MY74</accession>
<dbReference type="EMBL" id="OV725083">
    <property type="protein sequence ID" value="CAH1406797.1"/>
    <property type="molecule type" value="Genomic_DNA"/>
</dbReference>
<evidence type="ECO:0000256" key="2">
    <source>
        <dbReference type="ARBA" id="ARBA00022692"/>
    </source>
</evidence>
<dbReference type="SUPFAM" id="SSF90112">
    <property type="entry name" value="Neurotransmitter-gated ion-channel transmembrane pore"/>
    <property type="match status" value="1"/>
</dbReference>
<gene>
    <name evidence="7" type="ORF">NEZAVI_LOCUS14659</name>
</gene>
<keyword evidence="2 5" id="KW-0812">Transmembrane</keyword>
<evidence type="ECO:0000259" key="6">
    <source>
        <dbReference type="Pfam" id="PF02931"/>
    </source>
</evidence>
<organism evidence="7 8">
    <name type="scientific">Nezara viridula</name>
    <name type="common">Southern green stink bug</name>
    <name type="synonym">Cimex viridulus</name>
    <dbReference type="NCBI Taxonomy" id="85310"/>
    <lineage>
        <taxon>Eukaryota</taxon>
        <taxon>Metazoa</taxon>
        <taxon>Ecdysozoa</taxon>
        <taxon>Arthropoda</taxon>
        <taxon>Hexapoda</taxon>
        <taxon>Insecta</taxon>
        <taxon>Pterygota</taxon>
        <taxon>Neoptera</taxon>
        <taxon>Paraneoptera</taxon>
        <taxon>Hemiptera</taxon>
        <taxon>Heteroptera</taxon>
        <taxon>Panheteroptera</taxon>
        <taxon>Pentatomomorpha</taxon>
        <taxon>Pentatomoidea</taxon>
        <taxon>Pentatomidae</taxon>
        <taxon>Pentatominae</taxon>
        <taxon>Nezara</taxon>
    </lineage>
</organism>
<evidence type="ECO:0000256" key="5">
    <source>
        <dbReference type="SAM" id="Phobius"/>
    </source>
</evidence>
<protein>
    <recommendedName>
        <fullName evidence="6">Neurotransmitter-gated ion-channel ligand-binding domain-containing protein</fullName>
    </recommendedName>
</protein>
<name>A0A9P0MY74_NEZVI</name>
<dbReference type="PANTHER" id="PTHR18945">
    <property type="entry name" value="NEUROTRANSMITTER GATED ION CHANNEL"/>
    <property type="match status" value="1"/>
</dbReference>
<dbReference type="GO" id="GO:0016020">
    <property type="term" value="C:membrane"/>
    <property type="evidence" value="ECO:0007669"/>
    <property type="project" value="UniProtKB-SubCell"/>
</dbReference>
<dbReference type="Pfam" id="PF02931">
    <property type="entry name" value="Neur_chan_LBD"/>
    <property type="match status" value="1"/>
</dbReference>
<dbReference type="InterPro" id="IPR006201">
    <property type="entry name" value="Neur_channel"/>
</dbReference>
<dbReference type="GO" id="GO:0004888">
    <property type="term" value="F:transmembrane signaling receptor activity"/>
    <property type="evidence" value="ECO:0007669"/>
    <property type="project" value="InterPro"/>
</dbReference>
<dbReference type="OrthoDB" id="410315at2759"/>
<evidence type="ECO:0000256" key="1">
    <source>
        <dbReference type="ARBA" id="ARBA00004370"/>
    </source>
</evidence>
<dbReference type="Proteomes" id="UP001152798">
    <property type="component" value="Chromosome 7"/>
</dbReference>
<keyword evidence="4 5" id="KW-0472">Membrane</keyword>
<dbReference type="FunFam" id="2.70.170.10:FF:000028">
    <property type="entry name" value="AcetylCholine Receptor"/>
    <property type="match status" value="1"/>
</dbReference>
<feature type="transmembrane region" description="Helical" evidence="5">
    <location>
        <begin position="283"/>
        <end position="308"/>
    </location>
</feature>
<dbReference type="SUPFAM" id="SSF63712">
    <property type="entry name" value="Nicotinic receptor ligand binding domain-like"/>
    <property type="match status" value="1"/>
</dbReference>
<dbReference type="InterPro" id="IPR006202">
    <property type="entry name" value="Neur_chan_lig-bd"/>
</dbReference>